<feature type="compositionally biased region" description="Basic and acidic residues" evidence="1">
    <location>
        <begin position="31"/>
        <end position="57"/>
    </location>
</feature>
<dbReference type="Proteomes" id="UP000234585">
    <property type="component" value="Unassembled WGS sequence"/>
</dbReference>
<protein>
    <submittedName>
        <fullName evidence="2">Uncharacterized protein</fullName>
    </submittedName>
</protein>
<evidence type="ECO:0000313" key="3">
    <source>
        <dbReference type="Proteomes" id="UP000234585"/>
    </source>
</evidence>
<gene>
    <name evidence="2" type="ORF">BDW47DRAFT_106996</name>
</gene>
<evidence type="ECO:0000256" key="1">
    <source>
        <dbReference type="SAM" id="MobiDB-lite"/>
    </source>
</evidence>
<keyword evidence="3" id="KW-1185">Reference proteome</keyword>
<dbReference type="RefSeq" id="XP_024671423.1">
    <property type="nucleotide sequence ID" value="XM_024812899.1"/>
</dbReference>
<dbReference type="EMBL" id="KZ559143">
    <property type="protein sequence ID" value="PLB37411.1"/>
    <property type="molecule type" value="Genomic_DNA"/>
</dbReference>
<dbReference type="GeneID" id="36520059"/>
<evidence type="ECO:0000313" key="2">
    <source>
        <dbReference type="EMBL" id="PLB37411.1"/>
    </source>
</evidence>
<feature type="region of interest" description="Disordered" evidence="1">
    <location>
        <begin position="28"/>
        <end position="57"/>
    </location>
</feature>
<name>A0A2I2F9V8_ASPCN</name>
<proteinExistence type="predicted"/>
<sequence length="57" mass="6693">MYRAVCLVAERGNARYRLMGKRKGMMVWTSTERDRDRHDHLQPQSRSDEDRPDGLSG</sequence>
<accession>A0A2I2F9V8</accession>
<organism evidence="2 3">
    <name type="scientific">Aspergillus candidus</name>
    <dbReference type="NCBI Taxonomy" id="41067"/>
    <lineage>
        <taxon>Eukaryota</taxon>
        <taxon>Fungi</taxon>
        <taxon>Dikarya</taxon>
        <taxon>Ascomycota</taxon>
        <taxon>Pezizomycotina</taxon>
        <taxon>Eurotiomycetes</taxon>
        <taxon>Eurotiomycetidae</taxon>
        <taxon>Eurotiales</taxon>
        <taxon>Aspergillaceae</taxon>
        <taxon>Aspergillus</taxon>
        <taxon>Aspergillus subgen. Circumdati</taxon>
    </lineage>
</organism>
<reference evidence="2 3" key="1">
    <citation type="submission" date="2017-12" db="EMBL/GenBank/DDBJ databases">
        <authorList>
            <consortium name="DOE Joint Genome Institute"/>
            <person name="Haridas S."/>
            <person name="Kjaerbolling I."/>
            <person name="Vesth T.C."/>
            <person name="Frisvad J.C."/>
            <person name="Nybo J.L."/>
            <person name="Theobald S."/>
            <person name="Kuo A."/>
            <person name="Bowyer P."/>
            <person name="Matsuda Y."/>
            <person name="Mondo S."/>
            <person name="Lyhne E.K."/>
            <person name="Kogle M.E."/>
            <person name="Clum A."/>
            <person name="Lipzen A."/>
            <person name="Salamov A."/>
            <person name="Ngan C.Y."/>
            <person name="Daum C."/>
            <person name="Chiniquy J."/>
            <person name="Barry K."/>
            <person name="LaButti K."/>
            <person name="Simmons B.A."/>
            <person name="Magnuson J.K."/>
            <person name="Mortensen U.H."/>
            <person name="Larsen T.O."/>
            <person name="Grigoriev I.V."/>
            <person name="Baker S.E."/>
            <person name="Andersen M.R."/>
            <person name="Nordberg H.P."/>
            <person name="Cantor M.N."/>
            <person name="Hua S.X."/>
        </authorList>
    </citation>
    <scope>NUCLEOTIDE SEQUENCE [LARGE SCALE GENOMIC DNA]</scope>
    <source>
        <strain evidence="2 3">CBS 102.13</strain>
    </source>
</reference>
<dbReference type="AlphaFoldDB" id="A0A2I2F9V8"/>